<dbReference type="AlphaFoldDB" id="A0A375A9K8"/>
<protein>
    <submittedName>
        <fullName evidence="2">Uncharacterized protein</fullName>
    </submittedName>
</protein>
<dbReference type="EMBL" id="LT615367">
    <property type="protein sequence ID" value="SLM62784.1"/>
    <property type="molecule type" value="Genomic_DNA"/>
</dbReference>
<accession>A0A375A9K8</accession>
<gene>
    <name evidence="2" type="ORF">DAQ1742_01847</name>
</gene>
<dbReference type="KEGG" id="daq:DAQ1742_01847"/>
<organism evidence="2 3">
    <name type="scientific">Dickeya aquatica</name>
    <dbReference type="NCBI Taxonomy" id="1401087"/>
    <lineage>
        <taxon>Bacteria</taxon>
        <taxon>Pseudomonadati</taxon>
        <taxon>Pseudomonadota</taxon>
        <taxon>Gammaproteobacteria</taxon>
        <taxon>Enterobacterales</taxon>
        <taxon>Pectobacteriaceae</taxon>
        <taxon>Dickeya</taxon>
    </lineage>
</organism>
<feature type="coiled-coil region" evidence="1">
    <location>
        <begin position="95"/>
        <end position="157"/>
    </location>
</feature>
<evidence type="ECO:0000313" key="3">
    <source>
        <dbReference type="Proteomes" id="UP000294820"/>
    </source>
</evidence>
<proteinExistence type="predicted"/>
<dbReference type="RefSeq" id="WP_067487129.1">
    <property type="nucleotide sequence ID" value="NZ_LT615367.1"/>
</dbReference>
<name>A0A375A9K8_9GAMM</name>
<evidence type="ECO:0000313" key="2">
    <source>
        <dbReference type="EMBL" id="SLM62784.1"/>
    </source>
</evidence>
<keyword evidence="1" id="KW-0175">Coiled coil</keyword>
<keyword evidence="3" id="KW-1185">Reference proteome</keyword>
<dbReference type="Proteomes" id="UP000294820">
    <property type="component" value="Chromosome 1"/>
</dbReference>
<reference evidence="2 3" key="1">
    <citation type="submission" date="2016-09" db="EMBL/GenBank/DDBJ databases">
        <authorList>
            <person name="Reverchon S."/>
            <person name="Nasser W."/>
            <person name="Leonard S."/>
            <person name="Brochier C."/>
            <person name="Duprey A."/>
        </authorList>
    </citation>
    <scope>NUCLEOTIDE SEQUENCE [LARGE SCALE GENOMIC DNA]</scope>
    <source>
        <strain evidence="2 3">174/2</strain>
    </source>
</reference>
<sequence>MKSILHFLDLQKAISEGLTQEQVSEKIECLDRLEEQPGITENELYRKRRKIVDEINPWRKNQNEYKEFLKYFAGKITPTDFTHKTFWKWKSEDKREQYLAEREIWKKERDKIIEELTVTEILMKIIEKEKQKIAEKKEKMDRERKVLDENIVQLNAMNNMIMFSEEVENFDFDVIASKKDRAKTMKM</sequence>
<evidence type="ECO:0000256" key="1">
    <source>
        <dbReference type="SAM" id="Coils"/>
    </source>
</evidence>